<evidence type="ECO:0000256" key="4">
    <source>
        <dbReference type="ARBA" id="ARBA00022519"/>
    </source>
</evidence>
<evidence type="ECO:0000256" key="3">
    <source>
        <dbReference type="ARBA" id="ARBA00022475"/>
    </source>
</evidence>
<keyword evidence="8" id="KW-0472">Membrane</keyword>
<keyword evidence="4" id="KW-0997">Cell inner membrane</keyword>
<dbReference type="Pfam" id="PF01075">
    <property type="entry name" value="Glyco_transf_9"/>
    <property type="match status" value="1"/>
</dbReference>
<dbReference type="EC" id="2.4.99.23" evidence="10"/>
<evidence type="ECO:0000256" key="11">
    <source>
        <dbReference type="ARBA" id="ARBA00044190"/>
    </source>
</evidence>
<name>A0ABM7SA19_9HELI</name>
<dbReference type="InterPro" id="IPR051199">
    <property type="entry name" value="LPS_LOS_Heptosyltrfase"/>
</dbReference>
<dbReference type="RefSeq" id="WP_221280698.1">
    <property type="nucleotide sequence ID" value="NZ_AP024814.1"/>
</dbReference>
<comment type="subcellular location">
    <subcellularLocation>
        <location evidence="1">Cell inner membrane</location>
        <topology evidence="1">Peripheral membrane protein</topology>
        <orientation evidence="1">Cytoplasmic side</orientation>
    </subcellularLocation>
</comment>
<dbReference type="SUPFAM" id="SSF53756">
    <property type="entry name" value="UDP-Glycosyltransferase/glycogen phosphorylase"/>
    <property type="match status" value="1"/>
</dbReference>
<comment type="pathway">
    <text evidence="2">Bacterial outer membrane biogenesis; LPS core biosynthesis.</text>
</comment>
<reference evidence="14 15" key="1">
    <citation type="submission" date="2021-07" db="EMBL/GenBank/DDBJ databases">
        <title>Novel Helicobacter sp. Isolated from a dog.</title>
        <authorList>
            <person name="Rimbara E."/>
            <person name="Suzuki M."/>
        </authorList>
    </citation>
    <scope>NUCLEOTIDE SEQUENCE [LARGE SCALE GENOMIC DNA]</scope>
    <source>
        <strain evidence="15">NHP19-003</strain>
    </source>
</reference>
<evidence type="ECO:0000313" key="14">
    <source>
        <dbReference type="EMBL" id="BCZ17413.1"/>
    </source>
</evidence>
<dbReference type="CDD" id="cd03789">
    <property type="entry name" value="GT9_LPS_heptosyltransferase"/>
    <property type="match status" value="1"/>
</dbReference>
<keyword evidence="7" id="KW-0448">Lipopolysaccharide biosynthesis</keyword>
<dbReference type="PANTHER" id="PTHR30160:SF19">
    <property type="entry name" value="LIPOPOLYSACCHARIDE HEPTOSYLTRANSFERASE 1"/>
    <property type="match status" value="1"/>
</dbReference>
<proteinExistence type="inferred from homology"/>
<accession>A0ABM7SA19</accession>
<evidence type="ECO:0000256" key="8">
    <source>
        <dbReference type="ARBA" id="ARBA00023136"/>
    </source>
</evidence>
<sequence>MKIAIIRLSALGDVIVSAVFLPFLKQHYKGVKIHWFVDENFAPILKNAPHIDVLHALPYKKTLRTKNPLKIWRFFRGLHSLGVFDLIIDMQGLVKSALIGLFLAKKSPKRFVGFDKNSIREKLASLCYSHKVAVPYSAHILERNACVLKGGFDLLFSPQEWAEPLQERSLAFFCPKSPKLEPILSTPTPKVLFVLETSRVHKTYPLEGFKRVGLALKDCGLEILILSHAHLEQAKELYTCLSPQVQAVLLPPLTLEEVKTLVAGVGVVVGGDTGVVHLAWALKTPSVTLYGNTPKERFELKGVGHVALVGNPRADYDKNDYSIKDIPPLAIKEAVLKVLEGTNKFE</sequence>
<dbReference type="InterPro" id="IPR011908">
    <property type="entry name" value="LipoPS_heptosylTferase-I"/>
</dbReference>
<organism evidence="14 15">
    <name type="scientific">Helicobacter gastrocanis</name>
    <dbReference type="NCBI Taxonomy" id="2849641"/>
    <lineage>
        <taxon>Bacteria</taxon>
        <taxon>Pseudomonadati</taxon>
        <taxon>Campylobacterota</taxon>
        <taxon>Epsilonproteobacteria</taxon>
        <taxon>Campylobacterales</taxon>
        <taxon>Helicobacteraceae</taxon>
        <taxon>Helicobacter</taxon>
    </lineage>
</organism>
<evidence type="ECO:0000256" key="6">
    <source>
        <dbReference type="ARBA" id="ARBA00022679"/>
    </source>
</evidence>
<evidence type="ECO:0000256" key="1">
    <source>
        <dbReference type="ARBA" id="ARBA00004515"/>
    </source>
</evidence>
<comment type="catalytic activity">
    <reaction evidence="13">
        <text>an alpha-Kdo-(2-&gt;4)-alpha-Kdo-(2-&gt;6)-lipid A + ADP-L-glycero-beta-D-manno-heptose = an L-alpha-D-Hep-(1-&gt;5)-[alpha-Kdo-(2-&gt;4)]-alpha-Kdo-(2-&gt;6)-lipid A + ADP + H(+)</text>
        <dbReference type="Rhea" id="RHEA:74067"/>
        <dbReference type="ChEBI" id="CHEBI:15378"/>
        <dbReference type="ChEBI" id="CHEBI:61506"/>
        <dbReference type="ChEBI" id="CHEBI:176431"/>
        <dbReference type="ChEBI" id="CHEBI:193068"/>
        <dbReference type="ChEBI" id="CHEBI:456216"/>
        <dbReference type="EC" id="2.4.99.23"/>
    </reaction>
</comment>
<dbReference type="InterPro" id="IPR002201">
    <property type="entry name" value="Glyco_trans_9"/>
</dbReference>
<dbReference type="NCBIfam" id="TIGR02193">
    <property type="entry name" value="heptsyl_trn_I"/>
    <property type="match status" value="1"/>
</dbReference>
<dbReference type="PANTHER" id="PTHR30160">
    <property type="entry name" value="TETRAACYLDISACCHARIDE 4'-KINASE-RELATED"/>
    <property type="match status" value="1"/>
</dbReference>
<evidence type="ECO:0000256" key="10">
    <source>
        <dbReference type="ARBA" id="ARBA00044041"/>
    </source>
</evidence>
<keyword evidence="3" id="KW-1003">Cell membrane</keyword>
<evidence type="ECO:0000256" key="2">
    <source>
        <dbReference type="ARBA" id="ARBA00004713"/>
    </source>
</evidence>
<evidence type="ECO:0000256" key="13">
    <source>
        <dbReference type="ARBA" id="ARBA00049201"/>
    </source>
</evidence>
<evidence type="ECO:0000256" key="12">
    <source>
        <dbReference type="ARBA" id="ARBA00044330"/>
    </source>
</evidence>
<evidence type="ECO:0000256" key="5">
    <source>
        <dbReference type="ARBA" id="ARBA00022676"/>
    </source>
</evidence>
<dbReference type="EMBL" id="AP024814">
    <property type="protein sequence ID" value="BCZ17413.1"/>
    <property type="molecule type" value="Genomic_DNA"/>
</dbReference>
<evidence type="ECO:0000313" key="15">
    <source>
        <dbReference type="Proteomes" id="UP000826775"/>
    </source>
</evidence>
<keyword evidence="5" id="KW-0328">Glycosyltransferase</keyword>
<dbReference type="Proteomes" id="UP000826775">
    <property type="component" value="Chromosome"/>
</dbReference>
<keyword evidence="6" id="KW-0808">Transferase</keyword>
<gene>
    <name evidence="14" type="primary">rfaC</name>
    <name evidence="14" type="ORF">NHP190003_06950</name>
</gene>
<keyword evidence="15" id="KW-1185">Reference proteome</keyword>
<evidence type="ECO:0000256" key="9">
    <source>
        <dbReference type="ARBA" id="ARBA00043995"/>
    </source>
</evidence>
<comment type="similarity">
    <text evidence="9">Belongs to the glycosyltransferase 9 family.</text>
</comment>
<evidence type="ECO:0000256" key="7">
    <source>
        <dbReference type="ARBA" id="ARBA00022985"/>
    </source>
</evidence>
<protein>
    <recommendedName>
        <fullName evidence="11">Lipopolysaccharide heptosyltransferase 1</fullName>
        <ecNumber evidence="10">2.4.99.23</ecNumber>
    </recommendedName>
    <alternativeName>
        <fullName evidence="12">ADP-heptose:lipopolysaccharide heptosyltransferase I</fullName>
    </alternativeName>
</protein>
<dbReference type="Gene3D" id="3.40.50.2000">
    <property type="entry name" value="Glycogen Phosphorylase B"/>
    <property type="match status" value="2"/>
</dbReference>